<evidence type="ECO:0000256" key="5">
    <source>
        <dbReference type="ARBA" id="ARBA00023136"/>
    </source>
</evidence>
<dbReference type="Pfam" id="PF10035">
    <property type="entry name" value="DUF2179"/>
    <property type="match status" value="1"/>
</dbReference>
<feature type="transmembrane region" description="Helical" evidence="6">
    <location>
        <begin position="148"/>
        <end position="166"/>
    </location>
</feature>
<dbReference type="InterPro" id="IPR003740">
    <property type="entry name" value="YitT"/>
</dbReference>
<gene>
    <name evidence="8" type="ORF">AM592_08950</name>
</gene>
<proteinExistence type="predicted"/>
<dbReference type="InterPro" id="IPR019264">
    <property type="entry name" value="DUF2179"/>
</dbReference>
<dbReference type="PIRSF" id="PIRSF006483">
    <property type="entry name" value="Membrane_protein_YitT"/>
    <property type="match status" value="1"/>
</dbReference>
<keyword evidence="9" id="KW-1185">Reference proteome</keyword>
<organism evidence="8 9">
    <name type="scientific">Bacillus gobiensis</name>
    <dbReference type="NCBI Taxonomy" id="1441095"/>
    <lineage>
        <taxon>Bacteria</taxon>
        <taxon>Bacillati</taxon>
        <taxon>Bacillota</taxon>
        <taxon>Bacilli</taxon>
        <taxon>Bacillales</taxon>
        <taxon>Bacillaceae</taxon>
        <taxon>Bacillus</taxon>
    </lineage>
</organism>
<evidence type="ECO:0000259" key="7">
    <source>
        <dbReference type="Pfam" id="PF10035"/>
    </source>
</evidence>
<dbReference type="Proteomes" id="UP000067625">
    <property type="component" value="Chromosome"/>
</dbReference>
<keyword evidence="2" id="KW-1003">Cell membrane</keyword>
<evidence type="ECO:0000256" key="3">
    <source>
        <dbReference type="ARBA" id="ARBA00022692"/>
    </source>
</evidence>
<dbReference type="RefSeq" id="WP_053603484.1">
    <property type="nucleotide sequence ID" value="NZ_CP012600.1"/>
</dbReference>
<evidence type="ECO:0000256" key="2">
    <source>
        <dbReference type="ARBA" id="ARBA00022475"/>
    </source>
</evidence>
<dbReference type="PATRIC" id="fig|1441095.3.peg.1967"/>
<comment type="subcellular location">
    <subcellularLocation>
        <location evidence="1">Cell membrane</location>
        <topology evidence="1">Multi-pass membrane protein</topology>
    </subcellularLocation>
</comment>
<dbReference type="EMBL" id="CP012600">
    <property type="protein sequence ID" value="ALC81720.1"/>
    <property type="molecule type" value="Genomic_DNA"/>
</dbReference>
<feature type="transmembrane region" description="Helical" evidence="6">
    <location>
        <begin position="75"/>
        <end position="97"/>
    </location>
</feature>
<evidence type="ECO:0000256" key="1">
    <source>
        <dbReference type="ARBA" id="ARBA00004651"/>
    </source>
</evidence>
<keyword evidence="5 6" id="KW-0472">Membrane</keyword>
<feature type="domain" description="DUF2179" evidence="7">
    <location>
        <begin position="218"/>
        <end position="270"/>
    </location>
</feature>
<evidence type="ECO:0000256" key="6">
    <source>
        <dbReference type="SAM" id="Phobius"/>
    </source>
</evidence>
<dbReference type="PANTHER" id="PTHR33545:SF4">
    <property type="entry name" value="UPF0750 MEMBRANE PROTEIN YXKD"/>
    <property type="match status" value="1"/>
</dbReference>
<feature type="transmembrane region" description="Helical" evidence="6">
    <location>
        <begin position="7"/>
        <end position="27"/>
    </location>
</feature>
<evidence type="ECO:0000313" key="9">
    <source>
        <dbReference type="Proteomes" id="UP000067625"/>
    </source>
</evidence>
<dbReference type="CDD" id="cd16380">
    <property type="entry name" value="YitT_C"/>
    <property type="match status" value="1"/>
</dbReference>
<name>A0A0M4G8W6_9BACI</name>
<dbReference type="AlphaFoldDB" id="A0A0M4G8W6"/>
<dbReference type="OrthoDB" id="1758221at2"/>
<dbReference type="GO" id="GO:0005886">
    <property type="term" value="C:plasma membrane"/>
    <property type="evidence" value="ECO:0007669"/>
    <property type="project" value="UniProtKB-SubCell"/>
</dbReference>
<dbReference type="InterPro" id="IPR051461">
    <property type="entry name" value="UPF0750_membrane"/>
</dbReference>
<sequence length="285" mass="31532">MKAIIKDVLCIIIGAFFVAASIHFFVIPNKLGDGSTIGIALVLYYLFHIPASISTFVINLIFIALACKFLSKRKILYTILGTVMTSVFLSVVSFIPFAVHDMILGIVFGAVLMGAGLALIFIADGSAGGTTLLAYLLNYTKGYNISKSMFYMDSVIIFAAVFAIGINNMLYTFIFVFLCAKIVDLVIEGFHNKKALTIMSDKYEEIAQVITRKYGNAATIFYGYGYYVNKDKRIIYVVIKKNELLKIKKHIQQIDPKSFIVIHEVKEAVGGKFGFSGLPSVSNER</sequence>
<dbReference type="PANTHER" id="PTHR33545">
    <property type="entry name" value="UPF0750 MEMBRANE PROTEIN YITT-RELATED"/>
    <property type="match status" value="1"/>
</dbReference>
<evidence type="ECO:0000256" key="4">
    <source>
        <dbReference type="ARBA" id="ARBA00022989"/>
    </source>
</evidence>
<dbReference type="Gene3D" id="3.30.70.120">
    <property type="match status" value="1"/>
</dbReference>
<dbReference type="Pfam" id="PF02588">
    <property type="entry name" value="YitT_membrane"/>
    <property type="match status" value="1"/>
</dbReference>
<reference evidence="8 9" key="2">
    <citation type="journal article" date="2016" name="Int. J. Syst. Evol. Microbiol.">
        <title>Bacillus gobiensis sp. nov., isolated from a soil sample.</title>
        <authorList>
            <person name="Liu B."/>
            <person name="Liu G.H."/>
            <person name="Cetin S."/>
            <person name="Schumann P."/>
            <person name="Pan Z.Z."/>
            <person name="Chen Q.Q."/>
        </authorList>
    </citation>
    <scope>NUCLEOTIDE SEQUENCE [LARGE SCALE GENOMIC DNA]</scope>
    <source>
        <strain evidence="8 9">FJAT-4402</strain>
    </source>
</reference>
<keyword evidence="4 6" id="KW-1133">Transmembrane helix</keyword>
<evidence type="ECO:0000313" key="8">
    <source>
        <dbReference type="EMBL" id="ALC81720.1"/>
    </source>
</evidence>
<feature type="transmembrane region" description="Helical" evidence="6">
    <location>
        <begin position="39"/>
        <end position="63"/>
    </location>
</feature>
<protein>
    <recommendedName>
        <fullName evidence="7">DUF2179 domain-containing protein</fullName>
    </recommendedName>
</protein>
<feature type="transmembrane region" description="Helical" evidence="6">
    <location>
        <begin position="103"/>
        <end position="136"/>
    </location>
</feature>
<keyword evidence="3 6" id="KW-0812">Transmembrane</keyword>
<dbReference type="InterPro" id="IPR015867">
    <property type="entry name" value="N-reg_PII/ATP_PRibTrfase_C"/>
</dbReference>
<accession>A0A0M4G8W6</accession>
<reference evidence="9" key="1">
    <citation type="submission" date="2015-08" db="EMBL/GenBank/DDBJ databases">
        <title>Genome sequencing project for genomic taxonomy and phylogenomics of Bacillus-like bacteria.</title>
        <authorList>
            <person name="Liu B."/>
            <person name="Wang J."/>
            <person name="Zhu Y."/>
            <person name="Liu G."/>
            <person name="Chen Q."/>
            <person name="Chen Z."/>
            <person name="Lan J."/>
            <person name="Che J."/>
            <person name="Ge C."/>
            <person name="Shi H."/>
            <person name="Pan Z."/>
            <person name="Liu X."/>
        </authorList>
    </citation>
    <scope>NUCLEOTIDE SEQUENCE [LARGE SCALE GENOMIC DNA]</scope>
    <source>
        <strain evidence="9">FJAT-4402</strain>
    </source>
</reference>